<keyword evidence="4" id="KW-1185">Reference proteome</keyword>
<gene>
    <name evidence="3" type="ORF">GCM10010255_62360</name>
</gene>
<dbReference type="PANTHER" id="PTHR35526:SF3">
    <property type="entry name" value="ANTI-SIGMA-F FACTOR RSBW"/>
    <property type="match status" value="1"/>
</dbReference>
<keyword evidence="1" id="KW-0723">Serine/threonine-protein kinase</keyword>
<sequence>MVPDDAVDPGQSLGGLSTELLEIAMVQPPGEDNEPVDDGGMRTAEQARDVTRGFLLLAAPEGGSAGDAVLLVVSELFTNALLHAGGVTGFRLEAGPGTVTVAVDDASSLRPQSLPMDAAKPGGFGWHLVQDLSADVRVQVHPAGKTVTAIVPCPTGVMRQG</sequence>
<proteinExistence type="predicted"/>
<dbReference type="Gene3D" id="3.30.565.10">
    <property type="entry name" value="Histidine kinase-like ATPase, C-terminal domain"/>
    <property type="match status" value="1"/>
</dbReference>
<keyword evidence="1" id="KW-0418">Kinase</keyword>
<dbReference type="SUPFAM" id="SSF55874">
    <property type="entry name" value="ATPase domain of HSP90 chaperone/DNA topoisomerase II/histidine kinase"/>
    <property type="match status" value="1"/>
</dbReference>
<organism evidence="3 4">
    <name type="scientific">Streptomyces coeruleofuscus</name>
    <dbReference type="NCBI Taxonomy" id="66879"/>
    <lineage>
        <taxon>Bacteria</taxon>
        <taxon>Bacillati</taxon>
        <taxon>Actinomycetota</taxon>
        <taxon>Actinomycetes</taxon>
        <taxon>Kitasatosporales</taxon>
        <taxon>Streptomycetaceae</taxon>
        <taxon>Streptomyces</taxon>
    </lineage>
</organism>
<accession>A0ABN3IXV1</accession>
<dbReference type="Pfam" id="PF13581">
    <property type="entry name" value="HATPase_c_2"/>
    <property type="match status" value="1"/>
</dbReference>
<evidence type="ECO:0000313" key="3">
    <source>
        <dbReference type="EMBL" id="GAA2415651.1"/>
    </source>
</evidence>
<evidence type="ECO:0000313" key="4">
    <source>
        <dbReference type="Proteomes" id="UP001499986"/>
    </source>
</evidence>
<feature type="domain" description="Histidine kinase/HSP90-like ATPase" evidence="2">
    <location>
        <begin position="47"/>
        <end position="150"/>
    </location>
</feature>
<reference evidence="3 4" key="1">
    <citation type="journal article" date="2019" name="Int. J. Syst. Evol. Microbiol.">
        <title>The Global Catalogue of Microorganisms (GCM) 10K type strain sequencing project: providing services to taxonomists for standard genome sequencing and annotation.</title>
        <authorList>
            <consortium name="The Broad Institute Genomics Platform"/>
            <consortium name="The Broad Institute Genome Sequencing Center for Infectious Disease"/>
            <person name="Wu L."/>
            <person name="Ma J."/>
        </authorList>
    </citation>
    <scope>NUCLEOTIDE SEQUENCE [LARGE SCALE GENOMIC DNA]</scope>
    <source>
        <strain evidence="3 4">JCM 4358</strain>
    </source>
</reference>
<protein>
    <recommendedName>
        <fullName evidence="2">Histidine kinase/HSP90-like ATPase domain-containing protein</fullName>
    </recommendedName>
</protein>
<dbReference type="InterPro" id="IPR003594">
    <property type="entry name" value="HATPase_dom"/>
</dbReference>
<evidence type="ECO:0000256" key="1">
    <source>
        <dbReference type="ARBA" id="ARBA00022527"/>
    </source>
</evidence>
<dbReference type="PANTHER" id="PTHR35526">
    <property type="entry name" value="ANTI-SIGMA-F FACTOR RSBW-RELATED"/>
    <property type="match status" value="1"/>
</dbReference>
<dbReference type="InterPro" id="IPR050267">
    <property type="entry name" value="Anti-sigma-factor_SerPK"/>
</dbReference>
<dbReference type="Proteomes" id="UP001499986">
    <property type="component" value="Unassembled WGS sequence"/>
</dbReference>
<keyword evidence="1" id="KW-0808">Transferase</keyword>
<comment type="caution">
    <text evidence="3">The sequence shown here is derived from an EMBL/GenBank/DDBJ whole genome shotgun (WGS) entry which is preliminary data.</text>
</comment>
<dbReference type="CDD" id="cd16936">
    <property type="entry name" value="HATPase_RsbW-like"/>
    <property type="match status" value="1"/>
</dbReference>
<evidence type="ECO:0000259" key="2">
    <source>
        <dbReference type="Pfam" id="PF13581"/>
    </source>
</evidence>
<name>A0ABN3IXV1_9ACTN</name>
<dbReference type="InterPro" id="IPR036890">
    <property type="entry name" value="HATPase_C_sf"/>
</dbReference>
<dbReference type="EMBL" id="BAAASE010000009">
    <property type="protein sequence ID" value="GAA2415651.1"/>
    <property type="molecule type" value="Genomic_DNA"/>
</dbReference>